<dbReference type="Pfam" id="PF04118">
    <property type="entry name" value="Dopey_N"/>
    <property type="match status" value="1"/>
</dbReference>
<sequence length="604" mass="69210">MEHKSYTRFYNDLLSHSTSLRQTLRADWEKSITVLNHMSKLIDPHNITNNHNEVSSASLTPGSAAEILYYAPLRDVLSFSEVFVVVLDKGQSIGVQRRGLELLTTYTVFASSADSSDSTGNVPLTVESRAPFLVDFPFILRGVLAFLPQAPVQLRDRVLQYLRVFIIERLPAELLLNNNTTNHENGVVDTLYALCAALLPLLEESEGNSYYREALSLLMLLYQRTSPVDENNNNNTPKNPFYFATLWSIARDVKELRFGALLLLKTVLTSENNNNNNNNNIVPSFGCDNRFSELVLNSIFVCLSSGQEKVQRLALDILIAFFPLKGHTYNAENNETNYWTDNKLYLLILHILVFIALHNNNNSNNNNNVVSPSVVRRASEYFMNNNNNNDESHLHPLIGNALELMIVYWENTSENNNTSNNNNDVLNKEEIGMMGHILDFASSALNHNNNNQYFSWEVPPLIVTRVLQFFIENNNNNDETNEDDLISIIMAPLCRLFILQEQFIYDQISANKNYNNNNNNNGNFNNHVSEYQTLFFVLLEKMDWNNIYHQFDSFLLEFENNQNDKSLFHIYRLAEIFVNGASFTLKKAHLDNNENENNNNNNTK</sequence>
<dbReference type="PANTHER" id="PTHR20916">
    <property type="entry name" value="CYSTEINE AND GLYCINE-RICH PROTEIN 2 BINDING PROTEIN"/>
    <property type="match status" value="1"/>
</dbReference>
<dbReference type="VEuPathDB" id="TriTrypDB:ADEAN_000345500"/>
<evidence type="ECO:0000313" key="2">
    <source>
        <dbReference type="EMBL" id="CAD2215997.1"/>
    </source>
</evidence>
<accession>A0A7G2CAR1</accession>
<evidence type="ECO:0000259" key="1">
    <source>
        <dbReference type="Pfam" id="PF04118"/>
    </source>
</evidence>
<proteinExistence type="predicted"/>
<organism evidence="2 3">
    <name type="scientific">Angomonas deanei</name>
    <dbReference type="NCBI Taxonomy" id="59799"/>
    <lineage>
        <taxon>Eukaryota</taxon>
        <taxon>Discoba</taxon>
        <taxon>Euglenozoa</taxon>
        <taxon>Kinetoplastea</taxon>
        <taxon>Metakinetoplastina</taxon>
        <taxon>Trypanosomatida</taxon>
        <taxon>Trypanosomatidae</taxon>
        <taxon>Strigomonadinae</taxon>
        <taxon>Angomonas</taxon>
    </lineage>
</organism>
<gene>
    <name evidence="2" type="ORF">ADEAN_000345500</name>
</gene>
<keyword evidence="3" id="KW-1185">Reference proteome</keyword>
<dbReference type="EMBL" id="LR877150">
    <property type="protein sequence ID" value="CAD2215997.1"/>
    <property type="molecule type" value="Genomic_DNA"/>
</dbReference>
<dbReference type="AlphaFoldDB" id="A0A7G2CAR1"/>
<name>A0A7G2CAR1_9TRYP</name>
<evidence type="ECO:0000313" key="3">
    <source>
        <dbReference type="Proteomes" id="UP000515908"/>
    </source>
</evidence>
<dbReference type="PANTHER" id="PTHR20916:SF18">
    <property type="entry name" value="IPT_TIG DOMAIN-CONTAINING PROTEIN"/>
    <property type="match status" value="1"/>
</dbReference>
<feature type="domain" description="DOP1 N-terminal" evidence="1">
    <location>
        <begin position="132"/>
        <end position="332"/>
    </location>
</feature>
<dbReference type="Proteomes" id="UP000515908">
    <property type="component" value="Chromosome 06"/>
</dbReference>
<reference evidence="2 3" key="1">
    <citation type="submission" date="2020-08" db="EMBL/GenBank/DDBJ databases">
        <authorList>
            <person name="Newling K."/>
            <person name="Davey J."/>
            <person name="Forrester S."/>
        </authorList>
    </citation>
    <scope>NUCLEOTIDE SEQUENCE [LARGE SCALE GENOMIC DNA]</scope>
    <source>
        <strain evidence="3">Crithidia deanei Carvalho (ATCC PRA-265)</strain>
    </source>
</reference>
<protein>
    <submittedName>
        <fullName evidence="2">Dopey, N-terminal, putative</fullName>
    </submittedName>
</protein>
<dbReference type="InterPro" id="IPR007249">
    <property type="entry name" value="DOP1_N"/>
</dbReference>